<dbReference type="EMBL" id="UINC01001763">
    <property type="protein sequence ID" value="SUZ88298.1"/>
    <property type="molecule type" value="Genomic_DNA"/>
</dbReference>
<sequence>MTKYKYSPKVGENGFVTVNVDIVFLIFIVLSGSLIFQSTETVFFAGGRYAFPTII</sequence>
<keyword evidence="1" id="KW-0472">Membrane</keyword>
<evidence type="ECO:0000313" key="2">
    <source>
        <dbReference type="EMBL" id="SUZ88298.1"/>
    </source>
</evidence>
<keyword evidence="1" id="KW-1133">Transmembrane helix</keyword>
<evidence type="ECO:0000256" key="1">
    <source>
        <dbReference type="SAM" id="Phobius"/>
    </source>
</evidence>
<organism evidence="2">
    <name type="scientific">marine metagenome</name>
    <dbReference type="NCBI Taxonomy" id="408172"/>
    <lineage>
        <taxon>unclassified sequences</taxon>
        <taxon>metagenomes</taxon>
        <taxon>ecological metagenomes</taxon>
    </lineage>
</organism>
<keyword evidence="1" id="KW-0812">Transmembrane</keyword>
<dbReference type="AlphaFoldDB" id="A0A381RBH0"/>
<accession>A0A381RBH0</accession>
<name>A0A381RBH0_9ZZZZ</name>
<reference evidence="2" key="1">
    <citation type="submission" date="2018-05" db="EMBL/GenBank/DDBJ databases">
        <authorList>
            <person name="Lanie J.A."/>
            <person name="Ng W.-L."/>
            <person name="Kazmierczak K.M."/>
            <person name="Andrzejewski T.M."/>
            <person name="Davidsen T.M."/>
            <person name="Wayne K.J."/>
            <person name="Tettelin H."/>
            <person name="Glass J.I."/>
            <person name="Rusch D."/>
            <person name="Podicherti R."/>
            <person name="Tsui H.-C.T."/>
            <person name="Winkler M.E."/>
        </authorList>
    </citation>
    <scope>NUCLEOTIDE SEQUENCE</scope>
</reference>
<gene>
    <name evidence="2" type="ORF">METZ01_LOCUS41152</name>
</gene>
<proteinExistence type="predicted"/>
<protein>
    <submittedName>
        <fullName evidence="2">Uncharacterized protein</fullName>
    </submittedName>
</protein>
<feature type="transmembrane region" description="Helical" evidence="1">
    <location>
        <begin position="15"/>
        <end position="36"/>
    </location>
</feature>